<sequence>MLETVVFDVDDTLYDQQQPFRRAVQKVLPFVSPNDLNALYIRYRVHSDENFNKVITEEWSLEYMRNFRTIQSLKDLNYPIIEESLALEFQAVYEKELDAINMHEEVRKTLDYLKEKEVPMGIITNGPTDHQYKKILQLNLLDWIDEENIIISQATGYEKPDPKIFQLAAKQFHLDPEKSLYVGDNYLNDVIGSKKAGWNALWFNHREKTVENAAKLQALELNAFQQLPTAIKQLF</sequence>
<dbReference type="InterPro" id="IPR036412">
    <property type="entry name" value="HAD-like_sf"/>
</dbReference>
<protein>
    <submittedName>
        <fullName evidence="5">Haloacid dehalogenase</fullName>
    </submittedName>
</protein>
<evidence type="ECO:0000256" key="2">
    <source>
        <dbReference type="ARBA" id="ARBA00022723"/>
    </source>
</evidence>
<comment type="caution">
    <text evidence="5">The sequence shown here is derived from an EMBL/GenBank/DDBJ whole genome shotgun (WGS) entry which is preliminary data.</text>
</comment>
<dbReference type="PRINTS" id="PR00413">
    <property type="entry name" value="HADHALOGNASE"/>
</dbReference>
<keyword evidence="6" id="KW-1185">Reference proteome</keyword>
<reference evidence="6" key="1">
    <citation type="submission" date="2019-02" db="EMBL/GenBank/DDBJ databases">
        <title>Draft genome sequence of Enterococcus sp. Gos25-1.</title>
        <authorList>
            <person name="Tanaka N."/>
            <person name="Shiwa Y."/>
            <person name="Fujita N."/>
        </authorList>
    </citation>
    <scope>NUCLEOTIDE SEQUENCE [LARGE SCALE GENOMIC DNA]</scope>
    <source>
        <strain evidence="6">Gos25-1</strain>
    </source>
</reference>
<dbReference type="AlphaFoldDB" id="A0A4P5PCB1"/>
<dbReference type="InterPro" id="IPR006439">
    <property type="entry name" value="HAD-SF_hydro_IA"/>
</dbReference>
<dbReference type="Gene3D" id="3.40.50.1000">
    <property type="entry name" value="HAD superfamily/HAD-like"/>
    <property type="match status" value="1"/>
</dbReference>
<name>A0A4P5PCB1_9ENTE</name>
<evidence type="ECO:0000256" key="1">
    <source>
        <dbReference type="ARBA" id="ARBA00001946"/>
    </source>
</evidence>
<dbReference type="NCBIfam" id="TIGR01549">
    <property type="entry name" value="HAD-SF-IA-v1"/>
    <property type="match status" value="1"/>
</dbReference>
<dbReference type="Pfam" id="PF00702">
    <property type="entry name" value="Hydrolase"/>
    <property type="match status" value="1"/>
</dbReference>
<evidence type="ECO:0000313" key="5">
    <source>
        <dbReference type="EMBL" id="GCF95436.1"/>
    </source>
</evidence>
<dbReference type="SFLD" id="SFLDS00003">
    <property type="entry name" value="Haloacid_Dehalogenase"/>
    <property type="match status" value="1"/>
</dbReference>
<evidence type="ECO:0000256" key="4">
    <source>
        <dbReference type="ARBA" id="ARBA00022842"/>
    </source>
</evidence>
<evidence type="ECO:0000256" key="3">
    <source>
        <dbReference type="ARBA" id="ARBA00022801"/>
    </source>
</evidence>
<dbReference type="InterPro" id="IPR023214">
    <property type="entry name" value="HAD_sf"/>
</dbReference>
<accession>A0A4P5PCB1</accession>
<keyword evidence="3" id="KW-0378">Hydrolase</keyword>
<organism evidence="5 6">
    <name type="scientific">Enterococcus florum</name>
    <dbReference type="NCBI Taxonomy" id="2480627"/>
    <lineage>
        <taxon>Bacteria</taxon>
        <taxon>Bacillati</taxon>
        <taxon>Bacillota</taxon>
        <taxon>Bacilli</taxon>
        <taxon>Lactobacillales</taxon>
        <taxon>Enterococcaceae</taxon>
        <taxon>Enterococcus</taxon>
    </lineage>
</organism>
<evidence type="ECO:0000313" key="6">
    <source>
        <dbReference type="Proteomes" id="UP000290567"/>
    </source>
</evidence>
<comment type="cofactor">
    <cofactor evidence="1">
        <name>Mg(2+)</name>
        <dbReference type="ChEBI" id="CHEBI:18420"/>
    </cofactor>
</comment>
<dbReference type="GO" id="GO:0044281">
    <property type="term" value="P:small molecule metabolic process"/>
    <property type="evidence" value="ECO:0007669"/>
    <property type="project" value="UniProtKB-ARBA"/>
</dbReference>
<proteinExistence type="predicted"/>
<dbReference type="GO" id="GO:0016791">
    <property type="term" value="F:phosphatase activity"/>
    <property type="evidence" value="ECO:0007669"/>
    <property type="project" value="TreeGrafter"/>
</dbReference>
<dbReference type="SUPFAM" id="SSF56784">
    <property type="entry name" value="HAD-like"/>
    <property type="match status" value="1"/>
</dbReference>
<dbReference type="RefSeq" id="WP_227873835.1">
    <property type="nucleotide sequence ID" value="NZ_BJCC01000032.1"/>
</dbReference>
<dbReference type="GO" id="GO:0046872">
    <property type="term" value="F:metal ion binding"/>
    <property type="evidence" value="ECO:0007669"/>
    <property type="project" value="UniProtKB-KW"/>
</dbReference>
<dbReference type="EMBL" id="BJCC01000032">
    <property type="protein sequence ID" value="GCF95436.1"/>
    <property type="molecule type" value="Genomic_DNA"/>
</dbReference>
<keyword evidence="4" id="KW-0460">Magnesium</keyword>
<dbReference type="PANTHER" id="PTHR46470:SF2">
    <property type="entry name" value="GLYCERALDEHYDE 3-PHOSPHATE PHOSPHATASE"/>
    <property type="match status" value="1"/>
</dbReference>
<dbReference type="Proteomes" id="UP000290567">
    <property type="component" value="Unassembled WGS sequence"/>
</dbReference>
<gene>
    <name evidence="5" type="ORF">NRIC_33270</name>
</gene>
<dbReference type="SFLD" id="SFLDG01129">
    <property type="entry name" value="C1.5:_HAD__Beta-PGM__Phosphata"/>
    <property type="match status" value="1"/>
</dbReference>
<dbReference type="InterPro" id="IPR051400">
    <property type="entry name" value="HAD-like_hydrolase"/>
</dbReference>
<dbReference type="PANTHER" id="PTHR46470">
    <property type="entry name" value="N-ACYLNEURAMINATE-9-PHOSPHATASE"/>
    <property type="match status" value="1"/>
</dbReference>
<keyword evidence="2" id="KW-0479">Metal-binding</keyword>
<dbReference type="Gene3D" id="1.20.120.710">
    <property type="entry name" value="Haloacid dehalogenase hydrolase-like domain"/>
    <property type="match status" value="1"/>
</dbReference>